<feature type="compositionally biased region" description="Low complexity" evidence="1">
    <location>
        <begin position="588"/>
        <end position="598"/>
    </location>
</feature>
<sequence>MAKHSRGKSRGSLSIFSLEAIRSRGRAGSRQAFRLPEDNDQPKNLQIKPDQMNGVAQMADPLLRPLSPTPASSILQISSRGHVTLAEPEDIARPCRQAISDAQKRSFSRLNEKEVEKSPKHRPLSWLPPPGETSGRGSHLPTNNASTVDRSMISAPVLTSTTNAKVALTEGVHCGKITTSGLATSSWHPKSGWVAADDGEDHAKDQATKLQEQKTWDGQILLPSQRSKGLHKMSKRSSKRSASMNNALSKVKEVLTSRLRQASDPQTYRSVFSRDKFVRLGDDCQPQSPVNDKPGRIGTEVQSLGADNSRAFSSRGHVEGKPMQHQGHDIQDLSKEGKRPFLIEVNDSAKNGCYCAYQEQHAVDFHFEDLETSFAKAVEKLDFRIRGDNVSLNSLSSIFQSGKNISAPNKTRIAQPTQGLARVPCFQLPENPGHPPQTLSQDSTSDKLATDQQSMGQCASCALSCGFGRAKAPAEVYSIPYQLDPVPNEELDNSDRAARAERIFSRGHLNPLASHPDLTKFAEQPSPTMPDPDVPPTPTPTKPNIPSYRETAGVQLTHAKPDFSDFEGAPIYSPPIGSYGQYDRNTPSSASASANYSSHKLGAASSRRPLLETPTRPPRRGTDRRHMAPKNDHHRSRTSPNQASPNQAWHGANKNDENRGSRPGIMQARVVSDGGEEESEGALKTRNQNLMSETHCVGDQIRSGLGANTSASRGIIESSNRNGIGQI</sequence>
<proteinExistence type="predicted"/>
<name>A0A8H7DYE8_9EURO</name>
<feature type="compositionally biased region" description="Pro residues" evidence="1">
    <location>
        <begin position="527"/>
        <end position="543"/>
    </location>
</feature>
<feature type="region of interest" description="Disordered" evidence="1">
    <location>
        <begin position="429"/>
        <end position="451"/>
    </location>
</feature>
<evidence type="ECO:0000313" key="3">
    <source>
        <dbReference type="Proteomes" id="UP000606974"/>
    </source>
</evidence>
<comment type="caution">
    <text evidence="2">The sequence shown here is derived from an EMBL/GenBank/DDBJ whole genome shotgun (WGS) entry which is preliminary data.</text>
</comment>
<feature type="region of interest" description="Disordered" evidence="1">
    <location>
        <begin position="507"/>
        <end position="547"/>
    </location>
</feature>
<feature type="region of interest" description="Disordered" evidence="1">
    <location>
        <begin position="577"/>
        <end position="664"/>
    </location>
</feature>
<dbReference type="AlphaFoldDB" id="A0A8H7DYE8"/>
<feature type="region of interest" description="Disordered" evidence="1">
    <location>
        <begin position="226"/>
        <end position="245"/>
    </location>
</feature>
<feature type="region of interest" description="Disordered" evidence="1">
    <location>
        <begin position="704"/>
        <end position="727"/>
    </location>
</feature>
<organism evidence="2 3">
    <name type="scientific">Endocarpon pusillum</name>
    <dbReference type="NCBI Taxonomy" id="364733"/>
    <lineage>
        <taxon>Eukaryota</taxon>
        <taxon>Fungi</taxon>
        <taxon>Dikarya</taxon>
        <taxon>Ascomycota</taxon>
        <taxon>Pezizomycotina</taxon>
        <taxon>Eurotiomycetes</taxon>
        <taxon>Chaetothyriomycetidae</taxon>
        <taxon>Verrucariales</taxon>
        <taxon>Verrucariaceae</taxon>
        <taxon>Endocarpon</taxon>
    </lineage>
</organism>
<gene>
    <name evidence="2" type="ORF">GJ744_005433</name>
</gene>
<dbReference type="EMBL" id="JAACFV010000234">
    <property type="protein sequence ID" value="KAF7502617.1"/>
    <property type="molecule type" value="Genomic_DNA"/>
</dbReference>
<feature type="compositionally biased region" description="Basic and acidic residues" evidence="1">
    <location>
        <begin position="620"/>
        <end position="631"/>
    </location>
</feature>
<feature type="region of interest" description="Disordered" evidence="1">
    <location>
        <begin position="98"/>
        <end position="146"/>
    </location>
</feature>
<evidence type="ECO:0000256" key="1">
    <source>
        <dbReference type="SAM" id="MobiDB-lite"/>
    </source>
</evidence>
<protein>
    <submittedName>
        <fullName evidence="2">Uncharacterized protein</fullName>
    </submittedName>
</protein>
<evidence type="ECO:0000313" key="2">
    <source>
        <dbReference type="EMBL" id="KAF7502617.1"/>
    </source>
</evidence>
<keyword evidence="3" id="KW-1185">Reference proteome</keyword>
<accession>A0A8H7DYE8</accession>
<dbReference type="OrthoDB" id="4117985at2759"/>
<dbReference type="Proteomes" id="UP000606974">
    <property type="component" value="Unassembled WGS sequence"/>
</dbReference>
<feature type="compositionally biased region" description="Polar residues" evidence="1">
    <location>
        <begin position="638"/>
        <end position="647"/>
    </location>
</feature>
<feature type="region of interest" description="Disordered" evidence="1">
    <location>
        <begin position="26"/>
        <end position="47"/>
    </location>
</feature>
<feature type="compositionally biased region" description="Polar residues" evidence="1">
    <location>
        <begin position="706"/>
        <end position="727"/>
    </location>
</feature>
<feature type="compositionally biased region" description="Basic residues" evidence="1">
    <location>
        <begin position="228"/>
        <end position="239"/>
    </location>
</feature>
<reference evidence="2" key="1">
    <citation type="submission" date="2020-02" db="EMBL/GenBank/DDBJ databases">
        <authorList>
            <person name="Palmer J.M."/>
        </authorList>
    </citation>
    <scope>NUCLEOTIDE SEQUENCE</scope>
    <source>
        <strain evidence="2">EPUS1.4</strain>
        <tissue evidence="2">Thallus</tissue>
    </source>
</reference>